<feature type="compositionally biased region" description="Low complexity" evidence="1">
    <location>
        <begin position="272"/>
        <end position="281"/>
    </location>
</feature>
<dbReference type="AlphaFoldDB" id="A0A1D2N1U3"/>
<name>A0A1D2N1U3_ORCCI</name>
<gene>
    <name evidence="2" type="ORF">Ocin01_07425</name>
</gene>
<keyword evidence="3" id="KW-1185">Reference proteome</keyword>
<protein>
    <submittedName>
        <fullName evidence="2">Uncharacterized protein</fullName>
    </submittedName>
</protein>
<dbReference type="EMBL" id="LJIJ01000290">
    <property type="protein sequence ID" value="ODM99267.1"/>
    <property type="molecule type" value="Genomic_DNA"/>
</dbReference>
<sequence>AHGIPLNATKNGVDQDFAQEYASIKHSLIYDLGYTEEFADLVEINLRRAVKEERERQKAAGILAGTNGTLIDLRQQGEDYEDEVTTPAGPTTPRASPADYVRGFAMIVTSLTQLNVRNFWGGFVNFFPPGQLNKFDSSIKMKILGIQLGLLLFLTQQASASPLRNGVQVDQHLAEKYAAIKQILVRDLGYTKEFADLVEVNLKKAIKVGEERVKAAAVIEANSSLVNVRQQEEDYEDQEVSTTPGTDLGAVVEALQQIEDYEDEVITTPVPAPLTTVASPTNTETTGNAQQQTEDYEDEVITTPVPTTTISTAVESTTPGVSPTENATSVDTRQQTEDYEDEFTTVAPSTTPGLRPTDILQGFGMIVMSLSQFNMRNFMGSFVNFFPAGQQREGAQALVDLVFAGQSGMTTVSSVKATTITAAVSSATAASAFFPYELPATVPSVIRAPPMRYIERVRTPSPGCAPNEVRVIQGLQGGVICNKL</sequence>
<feature type="compositionally biased region" description="Polar residues" evidence="1">
    <location>
        <begin position="319"/>
        <end position="333"/>
    </location>
</feature>
<feature type="region of interest" description="Disordered" evidence="1">
    <location>
        <begin position="314"/>
        <end position="336"/>
    </location>
</feature>
<proteinExistence type="predicted"/>
<evidence type="ECO:0000256" key="1">
    <source>
        <dbReference type="SAM" id="MobiDB-lite"/>
    </source>
</evidence>
<dbReference type="Proteomes" id="UP000094527">
    <property type="component" value="Unassembled WGS sequence"/>
</dbReference>
<reference evidence="2 3" key="1">
    <citation type="journal article" date="2016" name="Genome Biol. Evol.">
        <title>Gene Family Evolution Reflects Adaptation to Soil Environmental Stressors in the Genome of the Collembolan Orchesella cincta.</title>
        <authorList>
            <person name="Faddeeva-Vakhrusheva A."/>
            <person name="Derks M.F."/>
            <person name="Anvar S.Y."/>
            <person name="Agamennone V."/>
            <person name="Suring W."/>
            <person name="Smit S."/>
            <person name="van Straalen N.M."/>
            <person name="Roelofs D."/>
        </authorList>
    </citation>
    <scope>NUCLEOTIDE SEQUENCE [LARGE SCALE GENOMIC DNA]</scope>
    <source>
        <tissue evidence="2">Mixed pool</tissue>
    </source>
</reference>
<feature type="region of interest" description="Disordered" evidence="1">
    <location>
        <begin position="272"/>
        <end position="296"/>
    </location>
</feature>
<feature type="compositionally biased region" description="Polar residues" evidence="1">
    <location>
        <begin position="282"/>
        <end position="293"/>
    </location>
</feature>
<organism evidence="2 3">
    <name type="scientific">Orchesella cincta</name>
    <name type="common">Springtail</name>
    <name type="synonym">Podura cincta</name>
    <dbReference type="NCBI Taxonomy" id="48709"/>
    <lineage>
        <taxon>Eukaryota</taxon>
        <taxon>Metazoa</taxon>
        <taxon>Ecdysozoa</taxon>
        <taxon>Arthropoda</taxon>
        <taxon>Hexapoda</taxon>
        <taxon>Collembola</taxon>
        <taxon>Entomobryomorpha</taxon>
        <taxon>Entomobryoidea</taxon>
        <taxon>Orchesellidae</taxon>
        <taxon>Orchesellinae</taxon>
        <taxon>Orchesella</taxon>
    </lineage>
</organism>
<evidence type="ECO:0000313" key="3">
    <source>
        <dbReference type="Proteomes" id="UP000094527"/>
    </source>
</evidence>
<comment type="caution">
    <text evidence="2">The sequence shown here is derived from an EMBL/GenBank/DDBJ whole genome shotgun (WGS) entry which is preliminary data.</text>
</comment>
<evidence type="ECO:0000313" key="2">
    <source>
        <dbReference type="EMBL" id="ODM99267.1"/>
    </source>
</evidence>
<accession>A0A1D2N1U3</accession>
<feature type="non-terminal residue" evidence="2">
    <location>
        <position position="1"/>
    </location>
</feature>